<feature type="region of interest" description="Disordered" evidence="2">
    <location>
        <begin position="1516"/>
        <end position="1548"/>
    </location>
</feature>
<dbReference type="PROSITE" id="PS50088">
    <property type="entry name" value="ANK_REPEAT"/>
    <property type="match status" value="2"/>
</dbReference>
<name>A0A8J2II01_FUSEQ</name>
<dbReference type="EMBL" id="CAJSTJ010000120">
    <property type="protein sequence ID" value="CAG7557711.1"/>
    <property type="molecule type" value="Genomic_DNA"/>
</dbReference>
<dbReference type="GO" id="GO:0005654">
    <property type="term" value="C:nucleoplasm"/>
    <property type="evidence" value="ECO:0007669"/>
    <property type="project" value="TreeGrafter"/>
</dbReference>
<dbReference type="Pfam" id="PF12796">
    <property type="entry name" value="Ank_2"/>
    <property type="match status" value="1"/>
</dbReference>
<sequence length="1548" mass="175991">MDAQNAAQSDQTRPAGDSPHQRPDSKPQISKSTPPPVSPKPSELIDKDKDKDKDARRNANSSSAVDQDASEDRDSDAETIVLPGKDGHSPSKARKVRQEDRSDGDGDGDNSKSSIKAAGYRPPELEKQASSIHARGDPVKIKRTPAHPERERLARGKDAAASSGLSSAPASPPHHRPQQRRRFAEDIQSSSDSEPSHSRPAKSLREKIKPSENSVPNKRKSLKVESDDEGESRKIRRQRTTSVSIDSTRLPKEHKPFSAKTQHDSQTRSISPQARAHRRSASSQLPSYTSNGFGQKKRRLPPPLHSTEWHSDDSSASGSPHPRSSKLRSLATPATDTNASPARMAPHKKHLDAHGQTFLARACARGEYEGAKTRLTERPEDLNVADYAGNTPLQIAAINGCEDIVKLLIDAGCNLDCVNYDKDTPLLDAVDNGHLGVVKLLLDAGVNPRKANVNGEEPIDRVSDDTDNAEEIRAALMAARKRAGDRRRTSEEHHSHQDQDARDSHAPDSPRRSPATNSGSGRRTGTVRATKTRNDLLYMPLDEKTLRQAAGRGDEETVARILQVKEGFNDPESMVAAARGGHDLVIQLLLGLGGANPDPRPVYNAQPEFATPILAAIGQENIKVVELLLEQAGFDPTRRYKGETYYEIARQRAGPNWKDEEHMLKNAYDEYKRSHKDSAKTKSPSRRERDQERGDREEREAKRARRAETKDKDEARQHKRNLSSPEPKKKSATSKLTSPREKRRSNSITNQGDENSKRGPGRPRKEDRIPSINVSDREVSPTMSHKQLKAKHVDSDAAAASSEGETVKPRRKLISKGELRGERDRERQRRASMASNASSLKDHPTSPHESKHEEPADKHDKHDKHDKNRVEKLSEKYHDRAKALKRDESRDRLSVSGDGSTKRHRASITPDRPSNGNKDDSEVPPKRRRLESETKEKRPKQALSSDERSRKSSNVQDSSKLMAKSTHKKHDDDRREKRVNSHRADTDRASSAERQIHVKSEETDVEMKDADSIKAVSESELQAARAKEAREAKDIEQEKQRQAETEAAKREELRKKDDARKREEERKRAEAEAAKQHEEEEARKKAEEEKAEKERLRKEEEEREAELKRKDEQERQRREDEKQRREAEEKARQEEEEKRRVEVEKKKKEEEEKRQREEEERLHREQLEREAAEEARRQREEEERKERERRERAHREDQERKRAAREAEQRRFREEQERMRLSKLPPLLRWLDTCPNPKLPVLAEKFKRIQGCRYDTIRREANGTPEGREQWVLNTHVALLLGEKDLDLSRYTAWERAPVSQLAKMSLWRVEWRLYSLIDEKVWDLGRQLSGYYGEEDPSELCFDTKQRLREEAWEKFRSMDMFFVKLSDLMYTVSNIPHLRNIQLAVEYRELLESEAQSMQWGTCQKWKQDPDAARYHGLAPRCKYYLNGALVGEDMPQLAQTSSTPFPDKKVPRRGLVQVFPDDPDYARLCLEQGLEHLVNGHLSPPLINGIHSSPISQKSMVSGGPLNGTFKALTPGSTTESLPVSTAGHDTLTNGINGNMNGTSH</sequence>
<feature type="compositionally biased region" description="Basic and acidic residues" evidence="2">
    <location>
        <begin position="486"/>
        <end position="511"/>
    </location>
</feature>
<evidence type="ECO:0000256" key="2">
    <source>
        <dbReference type="SAM" id="MobiDB-lite"/>
    </source>
</evidence>
<feature type="region of interest" description="Disordered" evidence="2">
    <location>
        <begin position="668"/>
        <end position="1217"/>
    </location>
</feature>
<dbReference type="Pfam" id="PF24513">
    <property type="entry name" value="DUF7593"/>
    <property type="match status" value="1"/>
</dbReference>
<dbReference type="InterPro" id="IPR056485">
    <property type="entry name" value="ARM_KRIT1"/>
</dbReference>
<dbReference type="Pfam" id="PF24521">
    <property type="entry name" value="Ank_KRIT1"/>
    <property type="match status" value="1"/>
</dbReference>
<feature type="domain" description="DUF7593" evidence="3">
    <location>
        <begin position="1220"/>
        <end position="1379"/>
    </location>
</feature>
<protein>
    <submittedName>
        <fullName evidence="5">Uncharacterized protein</fullName>
    </submittedName>
</protein>
<feature type="compositionally biased region" description="Polar residues" evidence="2">
    <location>
        <begin position="1518"/>
        <end position="1527"/>
    </location>
</feature>
<feature type="compositionally biased region" description="Basic and acidic residues" evidence="2">
    <location>
        <begin position="917"/>
        <end position="936"/>
    </location>
</feature>
<feature type="repeat" description="ANK" evidence="1">
    <location>
        <begin position="388"/>
        <end position="420"/>
    </location>
</feature>
<feature type="compositionally biased region" description="Basic and acidic residues" evidence="2">
    <location>
        <begin position="969"/>
        <end position="1012"/>
    </location>
</feature>
<feature type="compositionally biased region" description="Basic and acidic residues" evidence="2">
    <location>
        <begin position="815"/>
        <end position="829"/>
    </location>
</feature>
<keyword evidence="1" id="KW-0040">ANK repeat</keyword>
<organism evidence="5 6">
    <name type="scientific">Fusarium equiseti</name>
    <name type="common">Fusarium scirpi</name>
    <dbReference type="NCBI Taxonomy" id="61235"/>
    <lineage>
        <taxon>Eukaryota</taxon>
        <taxon>Fungi</taxon>
        <taxon>Dikarya</taxon>
        <taxon>Ascomycota</taxon>
        <taxon>Pezizomycotina</taxon>
        <taxon>Sordariomycetes</taxon>
        <taxon>Hypocreomycetidae</taxon>
        <taxon>Hypocreales</taxon>
        <taxon>Nectriaceae</taxon>
        <taxon>Fusarium</taxon>
        <taxon>Fusarium incarnatum-equiseti species complex</taxon>
    </lineage>
</organism>
<feature type="compositionally biased region" description="Acidic residues" evidence="2">
    <location>
        <begin position="68"/>
        <end position="77"/>
    </location>
</feature>
<comment type="caution">
    <text evidence="5">The sequence shown here is derived from an EMBL/GenBank/DDBJ whole genome shotgun (WGS) entry which is preliminary data.</text>
</comment>
<feature type="region of interest" description="Disordered" evidence="2">
    <location>
        <begin position="449"/>
        <end position="468"/>
    </location>
</feature>
<proteinExistence type="predicted"/>
<feature type="compositionally biased region" description="Basic and acidic residues" evidence="2">
    <location>
        <begin position="668"/>
        <end position="716"/>
    </location>
</feature>
<feature type="domain" description="KRIT1 ARM-repeats" evidence="4">
    <location>
        <begin position="525"/>
        <end position="672"/>
    </location>
</feature>
<feature type="compositionally biased region" description="Basic and acidic residues" evidence="2">
    <location>
        <begin position="134"/>
        <end position="158"/>
    </location>
</feature>
<feature type="compositionally biased region" description="Basic and acidic residues" evidence="2">
    <location>
        <begin position="840"/>
        <end position="893"/>
    </location>
</feature>
<gene>
    <name evidence="5" type="ORF">FEQUK3_LOCUS3455</name>
</gene>
<accession>A0A8J2II01</accession>
<feature type="compositionally biased region" description="Polar residues" evidence="2">
    <location>
        <begin position="1534"/>
        <end position="1548"/>
    </location>
</feature>
<feature type="repeat" description="ANK" evidence="1">
    <location>
        <begin position="421"/>
        <end position="453"/>
    </location>
</feature>
<dbReference type="Proteomes" id="UP000693738">
    <property type="component" value="Unassembled WGS sequence"/>
</dbReference>
<evidence type="ECO:0000313" key="6">
    <source>
        <dbReference type="Proteomes" id="UP000693738"/>
    </source>
</evidence>
<feature type="compositionally biased region" description="Polar residues" evidence="2">
    <location>
        <begin position="1"/>
        <end position="12"/>
    </location>
</feature>
<dbReference type="SMART" id="SM00248">
    <property type="entry name" value="ANK"/>
    <property type="match status" value="5"/>
</dbReference>
<evidence type="ECO:0000259" key="3">
    <source>
        <dbReference type="Pfam" id="PF24513"/>
    </source>
</evidence>
<dbReference type="PANTHER" id="PTHR24149">
    <property type="entry name" value="ANKYRIN REPEAT DOMAIN-CONTAINING PROTEIN 12"/>
    <property type="match status" value="1"/>
</dbReference>
<feature type="compositionally biased region" description="Basic and acidic residues" evidence="2">
    <location>
        <begin position="249"/>
        <end position="266"/>
    </location>
</feature>
<dbReference type="InterPro" id="IPR053210">
    <property type="entry name" value="ANKRD12"/>
</dbReference>
<feature type="compositionally biased region" description="Basic and acidic residues" evidence="2">
    <location>
        <begin position="1025"/>
        <end position="1217"/>
    </location>
</feature>
<dbReference type="InterPro" id="IPR056015">
    <property type="entry name" value="DUF7593"/>
</dbReference>
<feature type="compositionally biased region" description="Polar residues" evidence="2">
    <location>
        <begin position="281"/>
        <end position="293"/>
    </location>
</feature>
<feature type="compositionally biased region" description="Low complexity" evidence="2">
    <location>
        <begin position="159"/>
        <end position="169"/>
    </location>
</feature>
<dbReference type="InterPro" id="IPR002110">
    <property type="entry name" value="Ankyrin_rpt"/>
</dbReference>
<dbReference type="PANTHER" id="PTHR24149:SF14">
    <property type="entry name" value="ANKYRIN REPEAT DOMAIN 12"/>
    <property type="match status" value="1"/>
</dbReference>
<feature type="region of interest" description="Disordered" evidence="2">
    <location>
        <begin position="1"/>
        <end position="346"/>
    </location>
</feature>
<dbReference type="PROSITE" id="PS50297">
    <property type="entry name" value="ANK_REP_REGION"/>
    <property type="match status" value="2"/>
</dbReference>
<reference evidence="5" key="1">
    <citation type="submission" date="2021-05" db="EMBL/GenBank/DDBJ databases">
        <authorList>
            <person name="Khan N."/>
        </authorList>
    </citation>
    <scope>NUCLEOTIDE SEQUENCE</scope>
</reference>
<evidence type="ECO:0000259" key="4">
    <source>
        <dbReference type="Pfam" id="PF24521"/>
    </source>
</evidence>
<feature type="compositionally biased region" description="Basic and acidic residues" evidence="2">
    <location>
        <begin position="763"/>
        <end position="779"/>
    </location>
</feature>
<evidence type="ECO:0000256" key="1">
    <source>
        <dbReference type="PROSITE-ProRule" id="PRU00023"/>
    </source>
</evidence>
<evidence type="ECO:0000313" key="5">
    <source>
        <dbReference type="EMBL" id="CAG7557711.1"/>
    </source>
</evidence>
<feature type="region of interest" description="Disordered" evidence="2">
    <location>
        <begin position="479"/>
        <end position="533"/>
    </location>
</feature>
<feature type="compositionally biased region" description="Basic and acidic residues" evidence="2">
    <location>
        <begin position="43"/>
        <end position="57"/>
    </location>
</feature>
<feature type="compositionally biased region" description="Polar residues" evidence="2">
    <location>
        <begin position="514"/>
        <end position="529"/>
    </location>
</feature>